<reference evidence="2 3" key="1">
    <citation type="submission" date="2023-03" db="EMBL/GenBank/DDBJ databases">
        <title>Paludisphaera mucosa sp. nov. a novel planctomycete from northern fen.</title>
        <authorList>
            <person name="Ivanova A."/>
        </authorList>
    </citation>
    <scope>NUCLEOTIDE SEQUENCE [LARGE SCALE GENOMIC DNA]</scope>
    <source>
        <strain evidence="2 3">Pla2</strain>
    </source>
</reference>
<sequence length="123" mass="13977">MPERSRRGGRPASREKPSQAWFVDVLERLSPLGEVTSRAMFGGRGIYQRGRIFALAFRERLYFKVDVESEPEYLAAGMGPFRPSERQTLKSYYEVPQGVLGDPELLVSWAAEAIRAAQRSARR</sequence>
<gene>
    <name evidence="2" type="ORF">PZE19_11870</name>
</gene>
<evidence type="ECO:0000313" key="3">
    <source>
        <dbReference type="Proteomes" id="UP001216907"/>
    </source>
</evidence>
<accession>A0ABT6FA58</accession>
<proteinExistence type="predicted"/>
<dbReference type="Gene3D" id="3.30.1460.30">
    <property type="entry name" value="YgaC/TfoX-N like chaperone"/>
    <property type="match status" value="1"/>
</dbReference>
<protein>
    <submittedName>
        <fullName evidence="2">TfoX/Sxy family protein</fullName>
    </submittedName>
</protein>
<feature type="domain" description="TfoX N-terminal" evidence="1">
    <location>
        <begin position="27"/>
        <end position="117"/>
    </location>
</feature>
<organism evidence="2 3">
    <name type="scientific">Paludisphaera mucosa</name>
    <dbReference type="NCBI Taxonomy" id="3030827"/>
    <lineage>
        <taxon>Bacteria</taxon>
        <taxon>Pseudomonadati</taxon>
        <taxon>Planctomycetota</taxon>
        <taxon>Planctomycetia</taxon>
        <taxon>Isosphaerales</taxon>
        <taxon>Isosphaeraceae</taxon>
        <taxon>Paludisphaera</taxon>
    </lineage>
</organism>
<evidence type="ECO:0000259" key="1">
    <source>
        <dbReference type="Pfam" id="PF04993"/>
    </source>
</evidence>
<dbReference type="RefSeq" id="WP_277860830.1">
    <property type="nucleotide sequence ID" value="NZ_JARRAG010000002.1"/>
</dbReference>
<comment type="caution">
    <text evidence="2">The sequence shown here is derived from an EMBL/GenBank/DDBJ whole genome shotgun (WGS) entry which is preliminary data.</text>
</comment>
<dbReference type="Pfam" id="PF04993">
    <property type="entry name" value="TfoX_N"/>
    <property type="match status" value="1"/>
</dbReference>
<name>A0ABT6FA58_9BACT</name>
<evidence type="ECO:0000313" key="2">
    <source>
        <dbReference type="EMBL" id="MDG3004473.1"/>
    </source>
</evidence>
<dbReference type="SUPFAM" id="SSF159894">
    <property type="entry name" value="YgaC/TfoX-N like"/>
    <property type="match status" value="1"/>
</dbReference>
<dbReference type="Proteomes" id="UP001216907">
    <property type="component" value="Unassembled WGS sequence"/>
</dbReference>
<dbReference type="EMBL" id="JARRAG010000002">
    <property type="protein sequence ID" value="MDG3004473.1"/>
    <property type="molecule type" value="Genomic_DNA"/>
</dbReference>
<dbReference type="InterPro" id="IPR007076">
    <property type="entry name" value="TfoX_N"/>
</dbReference>
<keyword evidence="3" id="KW-1185">Reference proteome</keyword>